<reference evidence="2 3" key="1">
    <citation type="journal article" date="2016" name="Sci. Rep.">
        <title>The genome sequence of the outbreeding globe artichoke constructed de novo incorporating a phase-aware low-pass sequencing strategy of F1 progeny.</title>
        <authorList>
            <person name="Scaglione D."/>
            <person name="Reyes-Chin-Wo S."/>
            <person name="Acquadro A."/>
            <person name="Froenicke L."/>
            <person name="Portis E."/>
            <person name="Beitel C."/>
            <person name="Tirone M."/>
            <person name="Mauro R."/>
            <person name="Lo Monaco A."/>
            <person name="Mauromicale G."/>
            <person name="Faccioli P."/>
            <person name="Cattivelli L."/>
            <person name="Rieseberg L."/>
            <person name="Michelmore R."/>
            <person name="Lanteri S."/>
        </authorList>
    </citation>
    <scope>NUCLEOTIDE SEQUENCE [LARGE SCALE GENOMIC DNA]</scope>
    <source>
        <strain evidence="2">2C</strain>
    </source>
</reference>
<proteinExistence type="predicted"/>
<evidence type="ECO:0000313" key="3">
    <source>
        <dbReference type="Proteomes" id="UP000243975"/>
    </source>
</evidence>
<sequence>MFTTIRSVSVQAKPVAGSWIFTVSENFAGKVSPTIGNVRSHQASASPGSGPAITNQTKPTNMEKIQHSQEPTTKGRDVMSHTFGDAYSTRSDEQGFGGAFTGNESLSSTEQDKIVNANAPDEEVPQSLLKSLLRHNKRLLQENRDLTVEISVLRSKLANKKTKMFCEREPTVKGLLENCRIRFL</sequence>
<evidence type="ECO:0000313" key="2">
    <source>
        <dbReference type="EMBL" id="KVI02829.1"/>
    </source>
</evidence>
<keyword evidence="3" id="KW-1185">Reference proteome</keyword>
<dbReference type="AlphaFoldDB" id="A0A103Y5F2"/>
<accession>A0A103Y5F2</accession>
<protein>
    <submittedName>
        <fullName evidence="2">Uncharacterized protein</fullName>
    </submittedName>
</protein>
<name>A0A103Y5F2_CYNCS</name>
<dbReference type="PANTHER" id="PTHR36410:SF4">
    <property type="entry name" value="DEHYDRIN"/>
    <property type="match status" value="1"/>
</dbReference>
<dbReference type="PANTHER" id="PTHR36410">
    <property type="entry name" value="EXPRESSED PROTEIN"/>
    <property type="match status" value="1"/>
</dbReference>
<dbReference type="Gramene" id="KVI02829">
    <property type="protein sequence ID" value="KVI02829"/>
    <property type="gene ID" value="Ccrd_018869"/>
</dbReference>
<keyword evidence="1" id="KW-0175">Coiled coil</keyword>
<organism evidence="2 3">
    <name type="scientific">Cynara cardunculus var. scolymus</name>
    <name type="common">Globe artichoke</name>
    <name type="synonym">Cynara scolymus</name>
    <dbReference type="NCBI Taxonomy" id="59895"/>
    <lineage>
        <taxon>Eukaryota</taxon>
        <taxon>Viridiplantae</taxon>
        <taxon>Streptophyta</taxon>
        <taxon>Embryophyta</taxon>
        <taxon>Tracheophyta</taxon>
        <taxon>Spermatophyta</taxon>
        <taxon>Magnoliopsida</taxon>
        <taxon>eudicotyledons</taxon>
        <taxon>Gunneridae</taxon>
        <taxon>Pentapetalae</taxon>
        <taxon>asterids</taxon>
        <taxon>campanulids</taxon>
        <taxon>Asterales</taxon>
        <taxon>Asteraceae</taxon>
        <taxon>Carduoideae</taxon>
        <taxon>Cardueae</taxon>
        <taxon>Carduinae</taxon>
        <taxon>Cynara</taxon>
    </lineage>
</organism>
<comment type="caution">
    <text evidence="2">The sequence shown here is derived from an EMBL/GenBank/DDBJ whole genome shotgun (WGS) entry which is preliminary data.</text>
</comment>
<dbReference type="EMBL" id="LEKV01002623">
    <property type="protein sequence ID" value="KVI02829.1"/>
    <property type="molecule type" value="Genomic_DNA"/>
</dbReference>
<gene>
    <name evidence="2" type="ORF">Ccrd_018869</name>
</gene>
<evidence type="ECO:0000256" key="1">
    <source>
        <dbReference type="SAM" id="Coils"/>
    </source>
</evidence>
<feature type="coiled-coil region" evidence="1">
    <location>
        <begin position="129"/>
        <end position="156"/>
    </location>
</feature>
<dbReference type="Proteomes" id="UP000243975">
    <property type="component" value="Unassembled WGS sequence"/>
</dbReference>